<evidence type="ECO:0000256" key="4">
    <source>
        <dbReference type="ARBA" id="ARBA00022685"/>
    </source>
</evidence>
<evidence type="ECO:0000256" key="2">
    <source>
        <dbReference type="ARBA" id="ARBA00010968"/>
    </source>
</evidence>
<feature type="signal peptide" evidence="10">
    <location>
        <begin position="1"/>
        <end position="22"/>
    </location>
</feature>
<evidence type="ECO:0000256" key="1">
    <source>
        <dbReference type="ARBA" id="ARBA00004613"/>
    </source>
</evidence>
<feature type="chain" id="PRO_5009107597" evidence="10">
    <location>
        <begin position="23"/>
        <end position="88"/>
    </location>
</feature>
<dbReference type="InterPro" id="IPR002012">
    <property type="entry name" value="GnRH"/>
</dbReference>
<evidence type="ECO:0000256" key="9">
    <source>
        <dbReference type="SAM" id="MobiDB-lite"/>
    </source>
</evidence>
<feature type="region of interest" description="Disordered" evidence="9">
    <location>
        <begin position="24"/>
        <end position="54"/>
    </location>
</feature>
<name>A0A1D8GVB3_ENGEN</name>
<protein>
    <submittedName>
        <fullName evidence="11">Gonadotropin-releasing hormone I</fullName>
    </submittedName>
</protein>
<evidence type="ECO:0000256" key="6">
    <source>
        <dbReference type="ARBA" id="ARBA00022729"/>
    </source>
</evidence>
<reference evidence="11" key="1">
    <citation type="journal article" date="2016" name="Reproduction">
        <title>Characterization and transcriptional profiles of Engraulis encrasicolus' GnRH forms.</title>
        <authorList>
            <person name="Miccoli A."/>
            <person name="Olivotto I."/>
            <person name="De Felice A."/>
            <person name="Leonori I."/>
            <person name="Carnevali O."/>
        </authorList>
    </citation>
    <scope>NUCLEOTIDE SEQUENCE</scope>
    <source>
        <tissue evidence="11">Brain</tissue>
    </source>
</reference>
<dbReference type="PROSITE" id="PS00473">
    <property type="entry name" value="GNRH"/>
    <property type="match status" value="1"/>
</dbReference>
<dbReference type="AlphaFoldDB" id="A0A1D8GVB3"/>
<dbReference type="EMBL" id="KU323664">
    <property type="protein sequence ID" value="AOT83474.1"/>
    <property type="molecule type" value="mRNA"/>
</dbReference>
<evidence type="ECO:0000256" key="8">
    <source>
        <dbReference type="ARBA" id="ARBA00023283"/>
    </source>
</evidence>
<keyword evidence="6 10" id="KW-0732">Signal</keyword>
<evidence type="ECO:0000256" key="3">
    <source>
        <dbReference type="ARBA" id="ARBA00022525"/>
    </source>
</evidence>
<keyword evidence="3" id="KW-0964">Secreted</keyword>
<evidence type="ECO:0000256" key="10">
    <source>
        <dbReference type="SAM" id="SignalP"/>
    </source>
</evidence>
<dbReference type="GO" id="GO:0005576">
    <property type="term" value="C:extracellular region"/>
    <property type="evidence" value="ECO:0007669"/>
    <property type="project" value="UniProtKB-SubCell"/>
</dbReference>
<comment type="subcellular location">
    <subcellularLocation>
        <location evidence="1">Secreted</location>
    </subcellularLocation>
</comment>
<organism evidence="11">
    <name type="scientific">Engraulis encrasicolus</name>
    <name type="common">European anchovy</name>
    <dbReference type="NCBI Taxonomy" id="184585"/>
    <lineage>
        <taxon>Eukaryota</taxon>
        <taxon>Metazoa</taxon>
        <taxon>Chordata</taxon>
        <taxon>Craniata</taxon>
        <taxon>Vertebrata</taxon>
        <taxon>Euteleostomi</taxon>
        <taxon>Actinopterygii</taxon>
        <taxon>Neopterygii</taxon>
        <taxon>Teleostei</taxon>
        <taxon>Clupei</taxon>
        <taxon>Clupeiformes</taxon>
        <taxon>Clupeoidei</taxon>
        <taxon>Engraulidae</taxon>
        <taxon>Engraulinae</taxon>
        <taxon>Engraulis</taxon>
    </lineage>
</organism>
<keyword evidence="7" id="KW-0027">Amidation</keyword>
<evidence type="ECO:0000313" key="11">
    <source>
        <dbReference type="EMBL" id="AOT83474.1"/>
    </source>
</evidence>
<gene>
    <name evidence="11" type="primary">hrGnRH</name>
</gene>
<accession>A0A1D8GVB3</accession>
<evidence type="ECO:0000256" key="7">
    <source>
        <dbReference type="ARBA" id="ARBA00022815"/>
    </source>
</evidence>
<keyword evidence="4" id="KW-0165">Cleavage on pair of basic residues</keyword>
<sequence>MRSKGALVCLLLVTAAVLQCSSQHWSHGLSPGGKREADSPTESQVMEGLPPRGGARCWSDTREAANQERPSTLEQLVHLMSRANEVYD</sequence>
<evidence type="ECO:0000256" key="5">
    <source>
        <dbReference type="ARBA" id="ARBA00022702"/>
    </source>
</evidence>
<dbReference type="PANTHER" id="PTHR10522:SF5">
    <property type="entry name" value="PREPROGONADOTROPIN-RELEASING HORMONE 2"/>
    <property type="match status" value="1"/>
</dbReference>
<keyword evidence="8" id="KW-0873">Pyrrolidone carboxylic acid</keyword>
<dbReference type="PANTHER" id="PTHR10522">
    <property type="entry name" value="GONADOLIBERIN"/>
    <property type="match status" value="1"/>
</dbReference>
<proteinExistence type="evidence at transcript level"/>
<keyword evidence="5" id="KW-0372">Hormone</keyword>
<comment type="similarity">
    <text evidence="2">Belongs to the GnRH family.</text>
</comment>
<dbReference type="GO" id="GO:0005179">
    <property type="term" value="F:hormone activity"/>
    <property type="evidence" value="ECO:0007669"/>
    <property type="project" value="UniProtKB-KW"/>
</dbReference>
<dbReference type="InterPro" id="IPR019792">
    <property type="entry name" value="Gonadoliberin"/>
</dbReference>